<dbReference type="Gene3D" id="3.30.420.10">
    <property type="entry name" value="Ribonuclease H-like superfamily/Ribonuclease H"/>
    <property type="match status" value="1"/>
</dbReference>
<dbReference type="GO" id="GO:0003676">
    <property type="term" value="F:nucleic acid binding"/>
    <property type="evidence" value="ECO:0007669"/>
    <property type="project" value="InterPro"/>
</dbReference>
<dbReference type="STRING" id="1330018.A0A167KQP8"/>
<keyword evidence="2" id="KW-1185">Reference proteome</keyword>
<accession>A0A167KQP8</accession>
<evidence type="ECO:0000313" key="2">
    <source>
        <dbReference type="Proteomes" id="UP000076738"/>
    </source>
</evidence>
<name>A0A167KQP8_CALVF</name>
<feature type="non-terminal residue" evidence="1">
    <location>
        <position position="70"/>
    </location>
</feature>
<proteinExistence type="predicted"/>
<protein>
    <recommendedName>
        <fullName evidence="3">Tc1-like transposase DDE domain-containing protein</fullName>
    </recommendedName>
</protein>
<evidence type="ECO:0000313" key="1">
    <source>
        <dbReference type="EMBL" id="KZO94899.1"/>
    </source>
</evidence>
<dbReference type="InterPro" id="IPR036397">
    <property type="entry name" value="RNaseH_sf"/>
</dbReference>
<gene>
    <name evidence="1" type="ORF">CALVIDRAFT_454628</name>
</gene>
<dbReference type="AlphaFoldDB" id="A0A167KQP8"/>
<organism evidence="1 2">
    <name type="scientific">Calocera viscosa (strain TUFC12733)</name>
    <dbReference type="NCBI Taxonomy" id="1330018"/>
    <lineage>
        <taxon>Eukaryota</taxon>
        <taxon>Fungi</taxon>
        <taxon>Dikarya</taxon>
        <taxon>Basidiomycota</taxon>
        <taxon>Agaricomycotina</taxon>
        <taxon>Dacrymycetes</taxon>
        <taxon>Dacrymycetales</taxon>
        <taxon>Dacrymycetaceae</taxon>
        <taxon>Calocera</taxon>
    </lineage>
</organism>
<dbReference type="Proteomes" id="UP000076738">
    <property type="component" value="Unassembled WGS sequence"/>
</dbReference>
<sequence>PDMNIIEHCWHYVKSRLRMRRPAPRNADQLFEAAQEEWAAMPREYIQNLYLSMRSRIQFLIQVKGWHTRY</sequence>
<dbReference type="OrthoDB" id="3226274at2759"/>
<feature type="non-terminal residue" evidence="1">
    <location>
        <position position="1"/>
    </location>
</feature>
<evidence type="ECO:0008006" key="3">
    <source>
        <dbReference type="Google" id="ProtNLM"/>
    </source>
</evidence>
<dbReference type="EMBL" id="KV417292">
    <property type="protein sequence ID" value="KZO94899.1"/>
    <property type="molecule type" value="Genomic_DNA"/>
</dbReference>
<reference evidence="1 2" key="1">
    <citation type="journal article" date="2016" name="Mol. Biol. Evol.">
        <title>Comparative Genomics of Early-Diverging Mushroom-Forming Fungi Provides Insights into the Origins of Lignocellulose Decay Capabilities.</title>
        <authorList>
            <person name="Nagy L.G."/>
            <person name="Riley R."/>
            <person name="Tritt A."/>
            <person name="Adam C."/>
            <person name="Daum C."/>
            <person name="Floudas D."/>
            <person name="Sun H."/>
            <person name="Yadav J.S."/>
            <person name="Pangilinan J."/>
            <person name="Larsson K.H."/>
            <person name="Matsuura K."/>
            <person name="Barry K."/>
            <person name="Labutti K."/>
            <person name="Kuo R."/>
            <person name="Ohm R.A."/>
            <person name="Bhattacharya S.S."/>
            <person name="Shirouzu T."/>
            <person name="Yoshinaga Y."/>
            <person name="Martin F.M."/>
            <person name="Grigoriev I.V."/>
            <person name="Hibbett D.S."/>
        </authorList>
    </citation>
    <scope>NUCLEOTIDE SEQUENCE [LARGE SCALE GENOMIC DNA]</scope>
    <source>
        <strain evidence="1 2">TUFC12733</strain>
    </source>
</reference>